<evidence type="ECO:0000313" key="1">
    <source>
        <dbReference type="EMBL" id="KAF9673833.1"/>
    </source>
</evidence>
<name>A0A835JSL4_9ROSI</name>
<dbReference type="Proteomes" id="UP000657918">
    <property type="component" value="Unassembled WGS sequence"/>
</dbReference>
<organism evidence="1 2">
    <name type="scientific">Salix dunnii</name>
    <dbReference type="NCBI Taxonomy" id="1413687"/>
    <lineage>
        <taxon>Eukaryota</taxon>
        <taxon>Viridiplantae</taxon>
        <taxon>Streptophyta</taxon>
        <taxon>Embryophyta</taxon>
        <taxon>Tracheophyta</taxon>
        <taxon>Spermatophyta</taxon>
        <taxon>Magnoliopsida</taxon>
        <taxon>eudicotyledons</taxon>
        <taxon>Gunneridae</taxon>
        <taxon>Pentapetalae</taxon>
        <taxon>rosids</taxon>
        <taxon>fabids</taxon>
        <taxon>Malpighiales</taxon>
        <taxon>Salicaceae</taxon>
        <taxon>Saliceae</taxon>
        <taxon>Salix</taxon>
    </lineage>
</organism>
<protein>
    <submittedName>
        <fullName evidence="1">Uncharacterized protein</fullName>
    </submittedName>
</protein>
<dbReference type="EMBL" id="JADGMS010000010">
    <property type="protein sequence ID" value="KAF9673833.1"/>
    <property type="molecule type" value="Genomic_DNA"/>
</dbReference>
<comment type="caution">
    <text evidence="1">The sequence shown here is derived from an EMBL/GenBank/DDBJ whole genome shotgun (WGS) entry which is preliminary data.</text>
</comment>
<dbReference type="AlphaFoldDB" id="A0A835JSL4"/>
<sequence>MEASPSCWILDSGWQAGSATSMLTLKHHNFKNLVVSMNGSPGKMTSNSCAAAKVLKTAWSNGKRSH</sequence>
<gene>
    <name evidence="1" type="ORF">SADUNF_Sadunf10G0065000</name>
</gene>
<keyword evidence="2" id="KW-1185">Reference proteome</keyword>
<reference evidence="1 2" key="1">
    <citation type="submission" date="2020-10" db="EMBL/GenBank/DDBJ databases">
        <title>Plant Genome Project.</title>
        <authorList>
            <person name="Zhang R.-G."/>
        </authorList>
    </citation>
    <scope>NUCLEOTIDE SEQUENCE [LARGE SCALE GENOMIC DNA]</scope>
    <source>
        <strain evidence="1">FAFU-HL-1</strain>
        <tissue evidence="1">Leaf</tissue>
    </source>
</reference>
<proteinExistence type="predicted"/>
<evidence type="ECO:0000313" key="2">
    <source>
        <dbReference type="Proteomes" id="UP000657918"/>
    </source>
</evidence>
<accession>A0A835JSL4</accession>